<feature type="domain" description="DUF4097" evidence="1">
    <location>
        <begin position="80"/>
        <end position="359"/>
    </location>
</feature>
<name>A0A385STZ7_9BACT</name>
<protein>
    <recommendedName>
        <fullName evidence="1">DUF4097 domain-containing protein</fullName>
    </recommendedName>
</protein>
<dbReference type="KEGG" id="chk:D4L85_30650"/>
<dbReference type="Proteomes" id="UP000266183">
    <property type="component" value="Chromosome"/>
</dbReference>
<sequence length="362" mass="37829">MAHGLDWDGRDSDQLNTIPYNNMKKMLTLFVALTVWTASLAQDSPYMTKPLSNEKVTDVYARTSGGGIAVSGVGVSETRIEVYITGNNGRNTLSKEEIKERLEDYNLNVSVSDHKVTAVAEPKRSNMNWKQGLNISFKIYVPQNVSTDLSTSGGGIDLTNLSGTHNFSTSGGGLELRKLTGTVRGKTSGGGIDLADSGGDIVLSTSGGGIDVDDCSGQIRLNTSGGSIELNRLDGTIEAETSGGPVRGDNIKGQLTAHTSGGGVSLRALACSVDASTSGGNMDVEISQLGKYVTVSNSGGNINLSLPANQGLNLKLRGNKIKTNNLNNFSGEMDEDNINGKINGGGVPVNVQTSGTVTLAIR</sequence>
<dbReference type="Pfam" id="PF13349">
    <property type="entry name" value="DUF4097"/>
    <property type="match status" value="1"/>
</dbReference>
<proteinExistence type="predicted"/>
<dbReference type="PANTHER" id="PTHR34094:SF1">
    <property type="entry name" value="PROTEIN FAM185A"/>
    <property type="match status" value="1"/>
</dbReference>
<dbReference type="InterPro" id="IPR025164">
    <property type="entry name" value="Toastrack_DUF4097"/>
</dbReference>
<evidence type="ECO:0000259" key="1">
    <source>
        <dbReference type="Pfam" id="PF13349"/>
    </source>
</evidence>
<dbReference type="PANTHER" id="PTHR34094">
    <property type="match status" value="1"/>
</dbReference>
<organism evidence="2 3">
    <name type="scientific">Chryseolinea soli</name>
    <dbReference type="NCBI Taxonomy" id="2321403"/>
    <lineage>
        <taxon>Bacteria</taxon>
        <taxon>Pseudomonadati</taxon>
        <taxon>Bacteroidota</taxon>
        <taxon>Cytophagia</taxon>
        <taxon>Cytophagales</taxon>
        <taxon>Fulvivirgaceae</taxon>
        <taxon>Chryseolinea</taxon>
    </lineage>
</organism>
<gene>
    <name evidence="2" type="ORF">D4L85_30650</name>
</gene>
<dbReference type="AlphaFoldDB" id="A0A385STZ7"/>
<keyword evidence="3" id="KW-1185">Reference proteome</keyword>
<dbReference type="EMBL" id="CP032382">
    <property type="protein sequence ID" value="AYB34679.1"/>
    <property type="molecule type" value="Genomic_DNA"/>
</dbReference>
<accession>A0A385STZ7</accession>
<evidence type="ECO:0000313" key="3">
    <source>
        <dbReference type="Proteomes" id="UP000266183"/>
    </source>
</evidence>
<evidence type="ECO:0000313" key="2">
    <source>
        <dbReference type="EMBL" id="AYB34679.1"/>
    </source>
</evidence>
<reference evidence="3" key="1">
    <citation type="submission" date="2018-09" db="EMBL/GenBank/DDBJ databases">
        <title>Chryseolinea sp. KIS68-18 isolated from soil.</title>
        <authorList>
            <person name="Weon H.-Y."/>
            <person name="Kwon S.-W."/>
            <person name="Lee S.A."/>
        </authorList>
    </citation>
    <scope>NUCLEOTIDE SEQUENCE [LARGE SCALE GENOMIC DNA]</scope>
    <source>
        <strain evidence="3">KIS68-18</strain>
    </source>
</reference>